<evidence type="ECO:0000256" key="4">
    <source>
        <dbReference type="ARBA" id="ARBA00022679"/>
    </source>
</evidence>
<dbReference type="InterPro" id="IPR051085">
    <property type="entry name" value="MB_O-acyltransferase"/>
</dbReference>
<dbReference type="EMBL" id="LCTZ01000002">
    <property type="protein sequence ID" value="KQC28717.1"/>
    <property type="molecule type" value="Genomic_DNA"/>
</dbReference>
<feature type="transmembrane region" description="Helical" evidence="10">
    <location>
        <begin position="33"/>
        <end position="56"/>
    </location>
</feature>
<evidence type="ECO:0000256" key="7">
    <source>
        <dbReference type="ARBA" id="ARBA00023136"/>
    </source>
</evidence>
<evidence type="ECO:0000256" key="1">
    <source>
        <dbReference type="ARBA" id="ARBA00004651"/>
    </source>
</evidence>
<dbReference type="GO" id="GO:0005886">
    <property type="term" value="C:plasma membrane"/>
    <property type="evidence" value="ECO:0007669"/>
    <property type="project" value="UniProtKB-SubCell"/>
</dbReference>
<proteinExistence type="inferred from homology"/>
<keyword evidence="3 9" id="KW-1003">Cell membrane</keyword>
<keyword evidence="7 9" id="KW-0472">Membrane</keyword>
<feature type="transmembrane region" description="Helical" evidence="10">
    <location>
        <begin position="77"/>
        <end position="95"/>
    </location>
</feature>
<evidence type="ECO:0000313" key="11">
    <source>
        <dbReference type="EMBL" id="KQC28717.1"/>
    </source>
</evidence>
<dbReference type="PIRSF" id="PIRSF500217">
    <property type="entry name" value="AlgI"/>
    <property type="match status" value="1"/>
</dbReference>
<sequence>MLFNSLGFIVFLTVVLALYYAPLFNWTGKKTMLLLASYVFYGLWNPPLILLLWISTMVDWTAGNQLAKEERQNIRKLWLLLSMVVNLGFLAFFKYGDFLLENFVTAANSIGWDFQAQPMDIILPMGISFYTFQTMSYTIDIYKKKIDPAKTFLDFALYVTFFPQLVAGPIVRAKDLISQFYESKKATAQQFIWGLFLLTIGLFQKVVLADTLLSGTSDTVFGSKNILHGMDAWSGTLAFSGQIFFDFAGYSTCAIGIALMLGIVLPDNFMFPYASIGFRDLWKRWHISLSSWLRDYLYIPLGGNRHGITRMYVALMLTMLLGGLWHGAAWTFVVWGALHGIYLVGERLLKKVIPIKINAWNGILFALLTYTLVNFTWVFFRAREFSTAKNMVTSMLFLNDEGEKILGSFDIIKVFTVVALLFICHWFMRNTNMKEVSKKIHPWALGIVWAVMFILICIAQGSGEQFIYFQF</sequence>
<comment type="subcellular location">
    <subcellularLocation>
        <location evidence="1">Cell membrane</location>
        <topology evidence="1">Multi-pass membrane protein</topology>
    </subcellularLocation>
</comment>
<keyword evidence="6 10" id="KW-1133">Transmembrane helix</keyword>
<feature type="transmembrane region" description="Helical" evidence="10">
    <location>
        <begin position="121"/>
        <end position="139"/>
    </location>
</feature>
<name>A0A0Q0WTM7_9FLAO</name>
<feature type="transmembrane region" description="Helical" evidence="10">
    <location>
        <begin position="311"/>
        <end position="338"/>
    </location>
</feature>
<dbReference type="InterPro" id="IPR028362">
    <property type="entry name" value="AlgI"/>
</dbReference>
<comment type="similarity">
    <text evidence="2 9">Belongs to the membrane-bound acyltransferase family.</text>
</comment>
<gene>
    <name evidence="11" type="ORF">AAY42_01545</name>
</gene>
<dbReference type="GO" id="GO:0042121">
    <property type="term" value="P:alginic acid biosynthetic process"/>
    <property type="evidence" value="ECO:0007669"/>
    <property type="project" value="InterPro"/>
</dbReference>
<dbReference type="GO" id="GO:0016746">
    <property type="term" value="F:acyltransferase activity"/>
    <property type="evidence" value="ECO:0007669"/>
    <property type="project" value="UniProtKB-KW"/>
</dbReference>
<feature type="transmembrane region" description="Helical" evidence="10">
    <location>
        <begin position="405"/>
        <end position="428"/>
    </location>
</feature>
<evidence type="ECO:0000256" key="6">
    <source>
        <dbReference type="ARBA" id="ARBA00022989"/>
    </source>
</evidence>
<feature type="transmembrane region" description="Helical" evidence="10">
    <location>
        <begin position="440"/>
        <end position="461"/>
    </location>
</feature>
<evidence type="ECO:0000313" key="12">
    <source>
        <dbReference type="Proteomes" id="UP000050827"/>
    </source>
</evidence>
<keyword evidence="5 10" id="KW-0812">Transmembrane</keyword>
<dbReference type="AlphaFoldDB" id="A0A0Q0WTM7"/>
<feature type="transmembrane region" description="Helical" evidence="10">
    <location>
        <begin position="151"/>
        <end position="171"/>
    </location>
</feature>
<feature type="transmembrane region" description="Helical" evidence="10">
    <location>
        <begin position="243"/>
        <end position="265"/>
    </location>
</feature>
<reference evidence="11 12" key="1">
    <citation type="submission" date="2015-04" db="EMBL/GenBank/DDBJ databases">
        <title>Complete genome of flavobacterium.</title>
        <authorList>
            <person name="Kwon Y.M."/>
            <person name="Kim S.-J."/>
        </authorList>
    </citation>
    <scope>NUCLEOTIDE SEQUENCE [LARGE SCALE GENOMIC DNA]</scope>
    <source>
        <strain evidence="11 12">DK169</strain>
    </source>
</reference>
<evidence type="ECO:0000256" key="9">
    <source>
        <dbReference type="PIRNR" id="PIRNR016636"/>
    </source>
</evidence>
<keyword evidence="12" id="KW-1185">Reference proteome</keyword>
<evidence type="ECO:0000256" key="2">
    <source>
        <dbReference type="ARBA" id="ARBA00010323"/>
    </source>
</evidence>
<dbReference type="InterPro" id="IPR004299">
    <property type="entry name" value="MBOAT_fam"/>
</dbReference>
<accession>A0A0Q0WTM7</accession>
<dbReference type="RefSeq" id="WP_055392252.1">
    <property type="nucleotide sequence ID" value="NZ_LCTZ01000002.1"/>
</dbReference>
<dbReference type="PATRIC" id="fig|1547436.3.peg.324"/>
<dbReference type="PANTHER" id="PTHR13285:SF23">
    <property type="entry name" value="TEICHOIC ACID D-ALANYLTRANSFERASE"/>
    <property type="match status" value="1"/>
</dbReference>
<organism evidence="11 12">
    <name type="scientific">Flagellimonas eckloniae</name>
    <dbReference type="NCBI Taxonomy" id="346185"/>
    <lineage>
        <taxon>Bacteria</taxon>
        <taxon>Pseudomonadati</taxon>
        <taxon>Bacteroidota</taxon>
        <taxon>Flavobacteriia</taxon>
        <taxon>Flavobacteriales</taxon>
        <taxon>Flavobacteriaceae</taxon>
        <taxon>Flagellimonas</taxon>
    </lineage>
</organism>
<keyword evidence="8 9" id="KW-0012">Acyltransferase</keyword>
<evidence type="ECO:0000256" key="5">
    <source>
        <dbReference type="ARBA" id="ARBA00022692"/>
    </source>
</evidence>
<comment type="caution">
    <text evidence="11">The sequence shown here is derived from an EMBL/GenBank/DDBJ whole genome shotgun (WGS) entry which is preliminary data.</text>
</comment>
<evidence type="ECO:0000256" key="10">
    <source>
        <dbReference type="SAM" id="Phobius"/>
    </source>
</evidence>
<evidence type="ECO:0000256" key="3">
    <source>
        <dbReference type="ARBA" id="ARBA00022475"/>
    </source>
</evidence>
<protein>
    <submittedName>
        <fullName evidence="11">Acyltransferase</fullName>
    </submittedName>
</protein>
<feature type="transmembrane region" description="Helical" evidence="10">
    <location>
        <begin position="359"/>
        <end position="380"/>
    </location>
</feature>
<keyword evidence="4 9" id="KW-0808">Transferase</keyword>
<dbReference type="STRING" id="346185.AAY42_01545"/>
<feature type="transmembrane region" description="Helical" evidence="10">
    <location>
        <begin position="191"/>
        <end position="208"/>
    </location>
</feature>
<dbReference type="Proteomes" id="UP000050827">
    <property type="component" value="Unassembled WGS sequence"/>
</dbReference>
<evidence type="ECO:0000256" key="8">
    <source>
        <dbReference type="ARBA" id="ARBA00023315"/>
    </source>
</evidence>
<dbReference type="Pfam" id="PF03062">
    <property type="entry name" value="MBOAT"/>
    <property type="match status" value="1"/>
</dbReference>
<dbReference type="InterPro" id="IPR024194">
    <property type="entry name" value="Ac/AlaTfrase_AlgI/DltB"/>
</dbReference>
<dbReference type="PANTHER" id="PTHR13285">
    <property type="entry name" value="ACYLTRANSFERASE"/>
    <property type="match status" value="1"/>
</dbReference>
<dbReference type="OrthoDB" id="9805788at2"/>
<dbReference type="PIRSF" id="PIRSF016636">
    <property type="entry name" value="AlgI_DltB"/>
    <property type="match status" value="1"/>
</dbReference>